<sequence>MLCLRKISSESLQRGYDKRIRSCRIHHRELEKLAAVDGYLMRFEHGYFHNTLSGRSSSIRRKFIGAVVQYDFDDRQ</sequence>
<organism evidence="1">
    <name type="scientific">Candidatus Methanogaster sp. ANME-2c ERB4</name>
    <dbReference type="NCBI Taxonomy" id="2759911"/>
    <lineage>
        <taxon>Archaea</taxon>
        <taxon>Methanobacteriati</taxon>
        <taxon>Methanobacteriota</taxon>
        <taxon>Stenosarchaea group</taxon>
        <taxon>Methanomicrobia</taxon>
        <taxon>Methanosarcinales</taxon>
        <taxon>ANME-2 cluster</taxon>
        <taxon>Candidatus Methanogasteraceae</taxon>
        <taxon>Candidatus Methanogaster</taxon>
    </lineage>
</organism>
<dbReference type="EMBL" id="MT630961">
    <property type="protein sequence ID" value="QNO44381.1"/>
    <property type="molecule type" value="Genomic_DNA"/>
</dbReference>
<accession>A0A7G9Y8P7</accession>
<protein>
    <submittedName>
        <fullName evidence="1">Uncharacterized protein</fullName>
    </submittedName>
</protein>
<proteinExistence type="predicted"/>
<gene>
    <name evidence="1" type="ORF">MNAPFPCD_00002</name>
</gene>
<evidence type="ECO:0000313" key="1">
    <source>
        <dbReference type="EMBL" id="QNO44381.1"/>
    </source>
</evidence>
<reference evidence="1" key="1">
    <citation type="submission" date="2020-06" db="EMBL/GenBank/DDBJ databases">
        <title>Unique genomic features of the anaerobic methanotrophic archaea.</title>
        <authorList>
            <person name="Chadwick G.L."/>
            <person name="Skennerton C.T."/>
            <person name="Laso-Perez R."/>
            <person name="Leu A.O."/>
            <person name="Speth D.R."/>
            <person name="Yu H."/>
            <person name="Morgan-Lang C."/>
            <person name="Hatzenpichler R."/>
            <person name="Goudeau D."/>
            <person name="Malmstrom R."/>
            <person name="Brazelton W.J."/>
            <person name="Woyke T."/>
            <person name="Hallam S.J."/>
            <person name="Tyson G.W."/>
            <person name="Wegener G."/>
            <person name="Boetius A."/>
            <person name="Orphan V."/>
        </authorList>
    </citation>
    <scope>NUCLEOTIDE SEQUENCE</scope>
</reference>
<dbReference type="AlphaFoldDB" id="A0A7G9Y8P7"/>
<name>A0A7G9Y8P7_9EURY</name>